<feature type="region of interest" description="Disordered" evidence="1">
    <location>
        <begin position="503"/>
        <end position="532"/>
    </location>
</feature>
<dbReference type="SMART" id="SM00860">
    <property type="entry name" value="SMI1_KNR4"/>
    <property type="match status" value="1"/>
</dbReference>
<dbReference type="Pfam" id="PF09346">
    <property type="entry name" value="SMI1_KNR4"/>
    <property type="match status" value="1"/>
</dbReference>
<dbReference type="OrthoDB" id="3287229at2"/>
<evidence type="ECO:0000313" key="4">
    <source>
        <dbReference type="Proteomes" id="UP000247634"/>
    </source>
</evidence>
<organism evidence="3 4">
    <name type="scientific">Streptomyces actuosus</name>
    <dbReference type="NCBI Taxonomy" id="1885"/>
    <lineage>
        <taxon>Bacteria</taxon>
        <taxon>Bacillati</taxon>
        <taxon>Actinomycetota</taxon>
        <taxon>Actinomycetes</taxon>
        <taxon>Kitasatosporales</taxon>
        <taxon>Streptomycetaceae</taxon>
        <taxon>Streptomyces</taxon>
    </lineage>
</organism>
<feature type="domain" description="Knr4/Smi1-like" evidence="2">
    <location>
        <begin position="39"/>
        <end position="181"/>
    </location>
</feature>
<gene>
    <name evidence="3" type="ORF">DMT42_03575</name>
</gene>
<dbReference type="SUPFAM" id="SSF160631">
    <property type="entry name" value="SMI1/KNR4-like"/>
    <property type="match status" value="1"/>
</dbReference>
<evidence type="ECO:0000313" key="3">
    <source>
        <dbReference type="EMBL" id="AWT41482.1"/>
    </source>
</evidence>
<dbReference type="InterPro" id="IPR037883">
    <property type="entry name" value="Knr4/Smi1-like_sf"/>
</dbReference>
<sequence length="644" mass="68310">MAGRIVQGMSIPAVEESWARIEAWLARHAPVSRARLRPPAAGEEIRAAERELGLVFPPDLVASLRCHDGADHGEGAPEVAYYGPPARVADIVRHTAMLRDIGTDLGDVDGDEDELGAYWRQEWLLITLGADGQASDGLFLTVRPGPGHGRVGHSRTEDAPVFTPWSSLRHLLADFAEALEEGRPFAGRVPVGIDGALRWEDDRSVVSDPVSPLALAARSAEPEPPAPVEPAAPSAPAPTEDRGAGPRLTFVRVAPPRPQPLPDQPDLVFAEGLTPAELLRRLGAIPATVRPRSRPHAEHAAASPWAAHRPMVRAGTTGGWAYAVQEEGAAQFVRPEVLRAVSEGTRAVALTRQGPEVRRTVVVDGVPDEEAARLVMSPRENVASVPDRKLARRLGVDPWPGSTTAYARLLTELDGEFGIRYRPGDDAGTGLPSALLLPLLDDLPDPACGPAGEVRGFGLAALVDRTRPERLRRACAAQLRRLAAETGIDAYPEIADALARTGRAERNGSDAGEHLGPDAGEPLGPDAREPLGLDAGEHLGPDAATNLGLGVGDPLDLRIRTLAAETWAARQSVRDGTGPVGPEDLSAWIAREGAAQALRAFVLLPVPMAAERILGVRLSARWRDELATDLGEGGTQPAAGRVNS</sequence>
<evidence type="ECO:0000256" key="1">
    <source>
        <dbReference type="SAM" id="MobiDB-lite"/>
    </source>
</evidence>
<feature type="compositionally biased region" description="Pro residues" evidence="1">
    <location>
        <begin position="222"/>
        <end position="236"/>
    </location>
</feature>
<dbReference type="AlphaFoldDB" id="A0A2U9NW13"/>
<dbReference type="KEGG" id="sact:DMT42_03575"/>
<proteinExistence type="predicted"/>
<dbReference type="EMBL" id="CP029788">
    <property type="protein sequence ID" value="AWT41482.1"/>
    <property type="molecule type" value="Genomic_DNA"/>
</dbReference>
<dbReference type="InterPro" id="IPR018958">
    <property type="entry name" value="Knr4/Smi1-like_dom"/>
</dbReference>
<accession>A0A2U9NW13</accession>
<reference evidence="3 4" key="1">
    <citation type="submission" date="2018-06" db="EMBL/GenBank/DDBJ databases">
        <title>The complete genome sequence of a nosiheptide producer Streptomyces actuosus ATCC 25421: deducing the ability of producing a new class III lantibiotics.</title>
        <authorList>
            <person name="Liu W."/>
            <person name="Sun F."/>
            <person name="Hu Y."/>
        </authorList>
    </citation>
    <scope>NUCLEOTIDE SEQUENCE [LARGE SCALE GENOMIC DNA]</scope>
    <source>
        <strain evidence="3 4">ATCC 25421</strain>
    </source>
</reference>
<evidence type="ECO:0000259" key="2">
    <source>
        <dbReference type="SMART" id="SM00860"/>
    </source>
</evidence>
<keyword evidence="4" id="KW-1185">Reference proteome</keyword>
<dbReference type="Proteomes" id="UP000247634">
    <property type="component" value="Chromosome"/>
</dbReference>
<protein>
    <recommendedName>
        <fullName evidence="2">Knr4/Smi1-like domain-containing protein</fullName>
    </recommendedName>
</protein>
<feature type="region of interest" description="Disordered" evidence="1">
    <location>
        <begin position="216"/>
        <end position="245"/>
    </location>
</feature>
<name>A0A2U9NW13_STRAS</name>
<feature type="compositionally biased region" description="Basic and acidic residues" evidence="1">
    <location>
        <begin position="503"/>
        <end position="516"/>
    </location>
</feature>